<dbReference type="Proteomes" id="UP000683360">
    <property type="component" value="Unassembled WGS sequence"/>
</dbReference>
<keyword evidence="2" id="KW-0175">Coiled coil</keyword>
<dbReference type="GO" id="GO:0000175">
    <property type="term" value="F:3'-5'-RNA exonuclease activity"/>
    <property type="evidence" value="ECO:0007669"/>
    <property type="project" value="InterPro"/>
</dbReference>
<sequence length="861" mass="98189">MAAFIEENIHVSNSDVLEFTKVNGNLKCVQWLKEKNNHVENKPVEMAYHRSLEKLLNEKKILQKSISRANGKQNFENFLSNSFLMPKAKLCLRVSKISSTKSVTINDDLKQKSLLLNKAELEVSNLNEKLNESIDKLDSSENKLSKCKLNLKRTKAREQYSSSKVKILESQMVPRETEISCCQEKDNIIFELKKSLKEKDKTICELKINCDYLEGVVQDIDKAQRTLTVFDVKSRKYTTILKQCIYELLQHNVSAAKVNPVIKSVLSLVNVQPNALPAKSTILDMNLQRLCLSQKHLAEVFSAEKNTTLLTDETSKFGNKFMGFEASDSKGNLWVLGLRDIETKSSEDTLKHISATLSDRAATEVKFNNLLESYRAEILPLVYANFDQFSDQEKRSVENLCNFFCGLHSLVNFAVAAQSSITEVEKGIFNGPGPIFDKSFLKECEPGTCRLVRTASKAFASGSGADEKSGCQGPIREYIKDFLKEKNLHALPLKPYRGSRFNILFENASSIYFLNRQLKLFLESYGASNRLLKSILHDLKTPEFIAGVKALGLICTFITCPLWHILEDKSVSIIDMNTKYLQLTKFFIDASENTEDFMKGKLLPFGDDTYIVEDHNYTCLMEPSEYDGVVQTYLQVLFLSLGKLSNKLFKDHLPGGKLVGMDPTVVAKFKCTPKTSCFAESVFGQLDHLLKSKPNLSTLAAEAYITFSNNKTLNWLLNKPELERNILIEEATKNVKTVRKKFKQRRKEIEESRRLALEKAIKKREDIQQEKIKKQEEYTKSILNHGLWQTSNEIDSMLLSYKTKTDKIDALKAQLKFRKDVLLQQPEEKQTFNITKKREDSTSRVNLTVEELTLNLKKLIK</sequence>
<protein>
    <submittedName>
        <fullName evidence="3">Uncharacterized protein</fullName>
    </submittedName>
</protein>
<feature type="coiled-coil region" evidence="2">
    <location>
        <begin position="728"/>
        <end position="777"/>
    </location>
</feature>
<proteinExistence type="predicted"/>
<dbReference type="EMBL" id="CAJPWZ010000682">
    <property type="protein sequence ID" value="CAG2198507.1"/>
    <property type="molecule type" value="Genomic_DNA"/>
</dbReference>
<evidence type="ECO:0000256" key="1">
    <source>
        <dbReference type="ARBA" id="ARBA00022722"/>
    </source>
</evidence>
<gene>
    <name evidence="3" type="ORF">MEDL_13265</name>
</gene>
<evidence type="ECO:0000313" key="4">
    <source>
        <dbReference type="Proteomes" id="UP000683360"/>
    </source>
</evidence>
<dbReference type="PANTHER" id="PTHR11046:SF25">
    <property type="match status" value="1"/>
</dbReference>
<keyword evidence="1" id="KW-0540">Nuclease</keyword>
<accession>A0A8S3QSB4</accession>
<keyword evidence="1" id="KW-0378">Hydrolase</keyword>
<dbReference type="InterPro" id="IPR022894">
    <property type="entry name" value="Oligoribonuclease"/>
</dbReference>
<dbReference type="OrthoDB" id="6111804at2759"/>
<dbReference type="AlphaFoldDB" id="A0A8S3QSB4"/>
<organism evidence="3 4">
    <name type="scientific">Mytilus edulis</name>
    <name type="common">Blue mussel</name>
    <dbReference type="NCBI Taxonomy" id="6550"/>
    <lineage>
        <taxon>Eukaryota</taxon>
        <taxon>Metazoa</taxon>
        <taxon>Spiralia</taxon>
        <taxon>Lophotrochozoa</taxon>
        <taxon>Mollusca</taxon>
        <taxon>Bivalvia</taxon>
        <taxon>Autobranchia</taxon>
        <taxon>Pteriomorphia</taxon>
        <taxon>Mytilida</taxon>
        <taxon>Mytiloidea</taxon>
        <taxon>Mytilidae</taxon>
        <taxon>Mytilinae</taxon>
        <taxon>Mytilus</taxon>
    </lineage>
</organism>
<evidence type="ECO:0000256" key="2">
    <source>
        <dbReference type="SAM" id="Coils"/>
    </source>
</evidence>
<name>A0A8S3QSB4_MYTED</name>
<reference evidence="3" key="1">
    <citation type="submission" date="2021-03" db="EMBL/GenBank/DDBJ databases">
        <authorList>
            <person name="Bekaert M."/>
        </authorList>
    </citation>
    <scope>NUCLEOTIDE SEQUENCE</scope>
</reference>
<comment type="caution">
    <text evidence="3">The sequence shown here is derived from an EMBL/GenBank/DDBJ whole genome shotgun (WGS) entry which is preliminary data.</text>
</comment>
<feature type="coiled-coil region" evidence="2">
    <location>
        <begin position="109"/>
        <end position="157"/>
    </location>
</feature>
<evidence type="ECO:0000313" key="3">
    <source>
        <dbReference type="EMBL" id="CAG2198507.1"/>
    </source>
</evidence>
<keyword evidence="4" id="KW-1185">Reference proteome</keyword>
<dbReference type="PANTHER" id="PTHR11046">
    <property type="entry name" value="OLIGORIBONUCLEASE, MITOCHONDRIAL"/>
    <property type="match status" value="1"/>
</dbReference>